<dbReference type="RefSeq" id="WP_245092839.1">
    <property type="nucleotide sequence ID" value="NZ_CP095053.1"/>
</dbReference>
<evidence type="ECO:0000313" key="1">
    <source>
        <dbReference type="EMBL" id="UOR04942.1"/>
    </source>
</evidence>
<sequence length="107" mass="12185">MVASRSFIACFLLICFVRVMVPDTWLLALHAHEHTTHEVIHKKALTISAQHQHCSVDQFYNVPFQLSAVRVVFARSAAHALRWMMPQQSVWSETVLTACYLRGPPVV</sequence>
<keyword evidence="2" id="KW-1185">Reference proteome</keyword>
<reference evidence="1 2" key="1">
    <citation type="submission" date="2022-04" db="EMBL/GenBank/DDBJ databases">
        <title>Hymenobacter sp. isolated from the air.</title>
        <authorList>
            <person name="Won M."/>
            <person name="Lee C.-M."/>
            <person name="Woen H.-Y."/>
            <person name="Kwon S.-W."/>
        </authorList>
    </citation>
    <scope>NUCLEOTIDE SEQUENCE [LARGE SCALE GENOMIC DNA]</scope>
    <source>
        <strain evidence="2">5413 J-13</strain>
    </source>
</reference>
<dbReference type="AlphaFoldDB" id="A0A8T9SS54"/>
<accession>A0A8T9SS54</accession>
<proteinExistence type="predicted"/>
<dbReference type="EMBL" id="CP095053">
    <property type="protein sequence ID" value="UOR04942.1"/>
    <property type="molecule type" value="Genomic_DNA"/>
</dbReference>
<dbReference type="KEGG" id="haei:MUN82_18635"/>
<organism evidence="1 2">
    <name type="scientific">Hymenobacter aerilatus</name>
    <dbReference type="NCBI Taxonomy" id="2932251"/>
    <lineage>
        <taxon>Bacteria</taxon>
        <taxon>Pseudomonadati</taxon>
        <taxon>Bacteroidota</taxon>
        <taxon>Cytophagia</taxon>
        <taxon>Cytophagales</taxon>
        <taxon>Hymenobacteraceae</taxon>
        <taxon>Hymenobacter</taxon>
    </lineage>
</organism>
<gene>
    <name evidence="1" type="ORF">MUN82_18635</name>
</gene>
<protein>
    <submittedName>
        <fullName evidence="1">Uncharacterized protein</fullName>
    </submittedName>
</protein>
<evidence type="ECO:0000313" key="2">
    <source>
        <dbReference type="Proteomes" id="UP000829925"/>
    </source>
</evidence>
<name>A0A8T9SS54_9BACT</name>
<dbReference type="Proteomes" id="UP000829925">
    <property type="component" value="Chromosome"/>
</dbReference>